<dbReference type="Pfam" id="PF00069">
    <property type="entry name" value="Pkinase"/>
    <property type="match status" value="1"/>
</dbReference>
<evidence type="ECO:0000256" key="5">
    <source>
        <dbReference type="ARBA" id="ARBA00022741"/>
    </source>
</evidence>
<evidence type="ECO:0000259" key="10">
    <source>
        <dbReference type="PROSITE" id="PS50011"/>
    </source>
</evidence>
<organism evidence="12 13">
    <name type="scientific">Globisporangium ultimum (strain ATCC 200006 / CBS 805.95 / DAOM BR144)</name>
    <name type="common">Pythium ultimum</name>
    <dbReference type="NCBI Taxonomy" id="431595"/>
    <lineage>
        <taxon>Eukaryota</taxon>
        <taxon>Sar</taxon>
        <taxon>Stramenopiles</taxon>
        <taxon>Oomycota</taxon>
        <taxon>Peronosporomycetes</taxon>
        <taxon>Pythiales</taxon>
        <taxon>Pythiaceae</taxon>
        <taxon>Globisporangium</taxon>
    </lineage>
</organism>
<keyword evidence="7" id="KW-0067">ATP-binding</keyword>
<evidence type="ECO:0000256" key="7">
    <source>
        <dbReference type="ARBA" id="ARBA00022840"/>
    </source>
</evidence>
<evidence type="ECO:0000313" key="12">
    <source>
        <dbReference type="EnsemblProtists" id="PYU1_T005245"/>
    </source>
</evidence>
<dbReference type="VEuPathDB" id="FungiDB:PYU1_G005234"/>
<evidence type="ECO:0000256" key="2">
    <source>
        <dbReference type="ARBA" id="ARBA00022527"/>
    </source>
</evidence>
<dbReference type="InterPro" id="IPR000719">
    <property type="entry name" value="Prot_kinase_dom"/>
</dbReference>
<keyword evidence="4" id="KW-0808">Transferase</keyword>
<keyword evidence="13" id="KW-1185">Reference proteome</keyword>
<name>K3WJV3_GLOUD</name>
<dbReference type="HOGENOM" id="CLU_000288_63_5_1"/>
<keyword evidence="6" id="KW-0418">Kinase</keyword>
<dbReference type="PANTHER" id="PTHR24351">
    <property type="entry name" value="RIBOSOMAL PROTEIN S6 KINASE"/>
    <property type="match status" value="1"/>
</dbReference>
<keyword evidence="5" id="KW-0547">Nucleotide-binding</keyword>
<dbReference type="SMART" id="SM00133">
    <property type="entry name" value="S_TK_X"/>
    <property type="match status" value="1"/>
</dbReference>
<evidence type="ECO:0000256" key="3">
    <source>
        <dbReference type="ARBA" id="ARBA00022553"/>
    </source>
</evidence>
<sequence length="344" mass="38693">MPLCAACYQTKGFNKFHSEQKKLRRPVCKECFRSGRTALEVTQTEADAIDPKKPTSIDDFQLLSVIGQGAFGKVLLVRHATTNKVHAMKIRHPFVISLTYAFQTESKDAVRFYLAEMVLALEHLHSQGIIHRDLKPENVLISRGGHVKLTDFGLAKEYREAVDWWSLGALAHEMLTGNPPFRSKNSRDLHTKILSAKLQLPRWLSNDAHSLIKSLLERNVSKRLGGGKSSMFVVRGISALKSHPFFKGIDWNEIEKMHVRPPMIPTVHHEADTRNFSDKFTKLPVSDLTCDAIVDEENKLFLGFSFIGLENFGEVSGRPRRSPSNGVPLDSVNTVLQSVKELVV</sequence>
<dbReference type="PROSITE" id="PS51285">
    <property type="entry name" value="AGC_KINASE_CTER"/>
    <property type="match status" value="1"/>
</dbReference>
<evidence type="ECO:0000313" key="13">
    <source>
        <dbReference type="Proteomes" id="UP000019132"/>
    </source>
</evidence>
<dbReference type="GO" id="GO:0106310">
    <property type="term" value="F:protein serine kinase activity"/>
    <property type="evidence" value="ECO:0007669"/>
    <property type="project" value="RHEA"/>
</dbReference>
<dbReference type="PROSITE" id="PS50011">
    <property type="entry name" value="PROTEIN_KINASE_DOM"/>
    <property type="match status" value="1"/>
</dbReference>
<dbReference type="InParanoid" id="K3WJV3"/>
<dbReference type="SMART" id="SM00220">
    <property type="entry name" value="S_TKc"/>
    <property type="match status" value="1"/>
</dbReference>
<dbReference type="Pfam" id="PF00433">
    <property type="entry name" value="Pkinase_C"/>
    <property type="match status" value="1"/>
</dbReference>
<dbReference type="SUPFAM" id="SSF56112">
    <property type="entry name" value="Protein kinase-like (PK-like)"/>
    <property type="match status" value="1"/>
</dbReference>
<dbReference type="eggNOG" id="KOG0598">
    <property type="taxonomic scope" value="Eukaryota"/>
</dbReference>
<dbReference type="PROSITE" id="PS00108">
    <property type="entry name" value="PROTEIN_KINASE_ST"/>
    <property type="match status" value="1"/>
</dbReference>
<dbReference type="InterPro" id="IPR008271">
    <property type="entry name" value="Ser/Thr_kinase_AS"/>
</dbReference>
<protein>
    <recommendedName>
        <fullName evidence="1">non-specific serine/threonine protein kinase</fullName>
        <ecNumber evidence="1">2.7.11.1</ecNumber>
    </recommendedName>
</protein>
<dbReference type="Proteomes" id="UP000019132">
    <property type="component" value="Unassembled WGS sequence"/>
</dbReference>
<evidence type="ECO:0000256" key="6">
    <source>
        <dbReference type="ARBA" id="ARBA00022777"/>
    </source>
</evidence>
<evidence type="ECO:0000256" key="1">
    <source>
        <dbReference type="ARBA" id="ARBA00012513"/>
    </source>
</evidence>
<dbReference type="Gene3D" id="1.10.510.10">
    <property type="entry name" value="Transferase(Phosphotransferase) domain 1"/>
    <property type="match status" value="2"/>
</dbReference>
<dbReference type="OMA" id="AGTHCIA"/>
<dbReference type="InterPro" id="IPR011009">
    <property type="entry name" value="Kinase-like_dom_sf"/>
</dbReference>
<dbReference type="AlphaFoldDB" id="K3WJV3"/>
<feature type="domain" description="AGC-kinase C-terminal" evidence="11">
    <location>
        <begin position="247"/>
        <end position="316"/>
    </location>
</feature>
<dbReference type="GO" id="GO:0004674">
    <property type="term" value="F:protein serine/threonine kinase activity"/>
    <property type="evidence" value="ECO:0007669"/>
    <property type="project" value="UniProtKB-KW"/>
</dbReference>
<evidence type="ECO:0000256" key="8">
    <source>
        <dbReference type="ARBA" id="ARBA00047899"/>
    </source>
</evidence>
<proteinExistence type="predicted"/>
<dbReference type="EC" id="2.7.11.1" evidence="1"/>
<evidence type="ECO:0000259" key="11">
    <source>
        <dbReference type="PROSITE" id="PS51285"/>
    </source>
</evidence>
<dbReference type="Gene3D" id="3.30.200.20">
    <property type="entry name" value="Phosphorylase Kinase, domain 1"/>
    <property type="match status" value="2"/>
</dbReference>
<reference evidence="13" key="2">
    <citation type="submission" date="2010-04" db="EMBL/GenBank/DDBJ databases">
        <authorList>
            <person name="Buell R."/>
            <person name="Hamilton J."/>
            <person name="Hostetler J."/>
        </authorList>
    </citation>
    <scope>NUCLEOTIDE SEQUENCE [LARGE SCALE GENOMIC DNA]</scope>
    <source>
        <strain evidence="13">DAOM:BR144</strain>
    </source>
</reference>
<keyword evidence="2" id="KW-0723">Serine/threonine-protein kinase</keyword>
<feature type="domain" description="Protein kinase" evidence="10">
    <location>
        <begin position="1"/>
        <end position="246"/>
    </location>
</feature>
<accession>K3WJV3</accession>
<comment type="catalytic activity">
    <reaction evidence="9">
        <text>L-seryl-[protein] + ATP = O-phospho-L-seryl-[protein] + ADP + H(+)</text>
        <dbReference type="Rhea" id="RHEA:17989"/>
        <dbReference type="Rhea" id="RHEA-COMP:9863"/>
        <dbReference type="Rhea" id="RHEA-COMP:11604"/>
        <dbReference type="ChEBI" id="CHEBI:15378"/>
        <dbReference type="ChEBI" id="CHEBI:29999"/>
        <dbReference type="ChEBI" id="CHEBI:30616"/>
        <dbReference type="ChEBI" id="CHEBI:83421"/>
        <dbReference type="ChEBI" id="CHEBI:456216"/>
        <dbReference type="EC" id="2.7.11.1"/>
    </reaction>
</comment>
<dbReference type="InterPro" id="IPR017892">
    <property type="entry name" value="Pkinase_C"/>
</dbReference>
<dbReference type="EMBL" id="GL376633">
    <property type="status" value="NOT_ANNOTATED_CDS"/>
    <property type="molecule type" value="Genomic_DNA"/>
</dbReference>
<comment type="catalytic activity">
    <reaction evidence="8">
        <text>L-threonyl-[protein] + ATP = O-phospho-L-threonyl-[protein] + ADP + H(+)</text>
        <dbReference type="Rhea" id="RHEA:46608"/>
        <dbReference type="Rhea" id="RHEA-COMP:11060"/>
        <dbReference type="Rhea" id="RHEA-COMP:11605"/>
        <dbReference type="ChEBI" id="CHEBI:15378"/>
        <dbReference type="ChEBI" id="CHEBI:30013"/>
        <dbReference type="ChEBI" id="CHEBI:30616"/>
        <dbReference type="ChEBI" id="CHEBI:61977"/>
        <dbReference type="ChEBI" id="CHEBI:456216"/>
        <dbReference type="EC" id="2.7.11.1"/>
    </reaction>
</comment>
<dbReference type="FunFam" id="1.10.510.10:FF:000294">
    <property type="entry name" value="Serine/threonine-protein kinase OXI1"/>
    <property type="match status" value="1"/>
</dbReference>
<keyword evidence="3" id="KW-0597">Phosphoprotein</keyword>
<dbReference type="STRING" id="431595.K3WJV3"/>
<dbReference type="GO" id="GO:0005524">
    <property type="term" value="F:ATP binding"/>
    <property type="evidence" value="ECO:0007669"/>
    <property type="project" value="UniProtKB-KW"/>
</dbReference>
<evidence type="ECO:0000256" key="9">
    <source>
        <dbReference type="ARBA" id="ARBA00048679"/>
    </source>
</evidence>
<dbReference type="EnsemblProtists" id="PYU1_T005245">
    <property type="protein sequence ID" value="PYU1_T005245"/>
    <property type="gene ID" value="PYU1_G005234"/>
</dbReference>
<reference evidence="12" key="3">
    <citation type="submission" date="2015-02" db="UniProtKB">
        <authorList>
            <consortium name="EnsemblProtists"/>
        </authorList>
    </citation>
    <scope>IDENTIFICATION</scope>
    <source>
        <strain evidence="12">DAOM BR144</strain>
    </source>
</reference>
<evidence type="ECO:0000256" key="4">
    <source>
        <dbReference type="ARBA" id="ARBA00022679"/>
    </source>
</evidence>
<reference evidence="13" key="1">
    <citation type="journal article" date="2010" name="Genome Biol.">
        <title>Genome sequence of the necrotrophic plant pathogen Pythium ultimum reveals original pathogenicity mechanisms and effector repertoire.</title>
        <authorList>
            <person name="Levesque C.A."/>
            <person name="Brouwer H."/>
            <person name="Cano L."/>
            <person name="Hamilton J.P."/>
            <person name="Holt C."/>
            <person name="Huitema E."/>
            <person name="Raffaele S."/>
            <person name="Robideau G.P."/>
            <person name="Thines M."/>
            <person name="Win J."/>
            <person name="Zerillo M.M."/>
            <person name="Beakes G.W."/>
            <person name="Boore J.L."/>
            <person name="Busam D."/>
            <person name="Dumas B."/>
            <person name="Ferriera S."/>
            <person name="Fuerstenberg S.I."/>
            <person name="Gachon C.M."/>
            <person name="Gaulin E."/>
            <person name="Govers F."/>
            <person name="Grenville-Briggs L."/>
            <person name="Horner N."/>
            <person name="Hostetler J."/>
            <person name="Jiang R.H."/>
            <person name="Johnson J."/>
            <person name="Krajaejun T."/>
            <person name="Lin H."/>
            <person name="Meijer H.J."/>
            <person name="Moore B."/>
            <person name="Morris P."/>
            <person name="Phuntmart V."/>
            <person name="Puiu D."/>
            <person name="Shetty J."/>
            <person name="Stajich J.E."/>
            <person name="Tripathy S."/>
            <person name="Wawra S."/>
            <person name="van West P."/>
            <person name="Whitty B.R."/>
            <person name="Coutinho P.M."/>
            <person name="Henrissat B."/>
            <person name="Martin F."/>
            <person name="Thomas P.D."/>
            <person name="Tyler B.M."/>
            <person name="De Vries R.P."/>
            <person name="Kamoun S."/>
            <person name="Yandell M."/>
            <person name="Tisserat N."/>
            <person name="Buell C.R."/>
        </authorList>
    </citation>
    <scope>NUCLEOTIDE SEQUENCE</scope>
    <source>
        <strain evidence="13">DAOM:BR144</strain>
    </source>
</reference>
<dbReference type="InterPro" id="IPR000961">
    <property type="entry name" value="AGC-kinase_C"/>
</dbReference>